<gene>
    <name evidence="1" type="ORF">AYBTSS11_LOCUS7721</name>
</gene>
<evidence type="ECO:0000313" key="1">
    <source>
        <dbReference type="EMBL" id="CAJ1936906.1"/>
    </source>
</evidence>
<organism evidence="1 2">
    <name type="scientific">Sphenostylis stenocarpa</name>
    <dbReference type="NCBI Taxonomy" id="92480"/>
    <lineage>
        <taxon>Eukaryota</taxon>
        <taxon>Viridiplantae</taxon>
        <taxon>Streptophyta</taxon>
        <taxon>Embryophyta</taxon>
        <taxon>Tracheophyta</taxon>
        <taxon>Spermatophyta</taxon>
        <taxon>Magnoliopsida</taxon>
        <taxon>eudicotyledons</taxon>
        <taxon>Gunneridae</taxon>
        <taxon>Pentapetalae</taxon>
        <taxon>rosids</taxon>
        <taxon>fabids</taxon>
        <taxon>Fabales</taxon>
        <taxon>Fabaceae</taxon>
        <taxon>Papilionoideae</taxon>
        <taxon>50 kb inversion clade</taxon>
        <taxon>NPAAA clade</taxon>
        <taxon>indigoferoid/millettioid clade</taxon>
        <taxon>Phaseoleae</taxon>
        <taxon>Sphenostylis</taxon>
    </lineage>
</organism>
<sequence>MIALDLAITVMVQQAYEEARIKKSLTSCLYESILEAIQSMQDREKFALRNLYCTIEERESVISSCDDPQHMKSKSWFSS</sequence>
<reference evidence="1" key="1">
    <citation type="submission" date="2023-10" db="EMBL/GenBank/DDBJ databases">
        <authorList>
            <person name="Domelevo Entfellner J.-B."/>
        </authorList>
    </citation>
    <scope>NUCLEOTIDE SEQUENCE</scope>
</reference>
<accession>A0AA86S006</accession>
<evidence type="ECO:0000313" key="2">
    <source>
        <dbReference type="Proteomes" id="UP001189624"/>
    </source>
</evidence>
<keyword evidence="2" id="KW-1185">Reference proteome</keyword>
<dbReference type="EMBL" id="OY731400">
    <property type="protein sequence ID" value="CAJ1936906.1"/>
    <property type="molecule type" value="Genomic_DNA"/>
</dbReference>
<proteinExistence type="predicted"/>
<dbReference type="Proteomes" id="UP001189624">
    <property type="component" value="Chromosome 3"/>
</dbReference>
<dbReference type="AlphaFoldDB" id="A0AA86S006"/>
<dbReference type="Gramene" id="rna-AYBTSS11_LOCUS7721">
    <property type="protein sequence ID" value="CAJ1936906.1"/>
    <property type="gene ID" value="gene-AYBTSS11_LOCUS7721"/>
</dbReference>
<protein>
    <submittedName>
        <fullName evidence="1">Uncharacterized protein</fullName>
    </submittedName>
</protein>
<name>A0AA86S006_9FABA</name>